<evidence type="ECO:0000313" key="3">
    <source>
        <dbReference type="Proteomes" id="UP000319160"/>
    </source>
</evidence>
<dbReference type="STRING" id="2512241.A0A553IFV8"/>
<dbReference type="PANTHER" id="PTHR42024">
    <property type="entry name" value="AMINO ACID PERMEASE_ SLC12A DOMAIN-CONTAINING PROTEIN"/>
    <property type="match status" value="1"/>
</dbReference>
<gene>
    <name evidence="2" type="ORF">FHL15_000424</name>
</gene>
<dbReference type="OrthoDB" id="4838853at2759"/>
<feature type="transmembrane region" description="Helical" evidence="1">
    <location>
        <begin position="275"/>
        <end position="298"/>
    </location>
</feature>
<evidence type="ECO:0000313" key="2">
    <source>
        <dbReference type="EMBL" id="TRX99082.1"/>
    </source>
</evidence>
<keyword evidence="1" id="KW-0812">Transmembrane</keyword>
<accession>A0A553IFV8</accession>
<feature type="transmembrane region" description="Helical" evidence="1">
    <location>
        <begin position="248"/>
        <end position="269"/>
    </location>
</feature>
<keyword evidence="1" id="KW-0472">Membrane</keyword>
<keyword evidence="1" id="KW-1133">Transmembrane helix</keyword>
<proteinExistence type="predicted"/>
<reference evidence="3" key="1">
    <citation type="submission" date="2019-06" db="EMBL/GenBank/DDBJ databases">
        <title>Draft genome sequence of the griseofulvin-producing fungus Xylaria cubensis strain G536.</title>
        <authorList>
            <person name="Mead M.E."/>
            <person name="Raja H.A."/>
            <person name="Steenwyk J.L."/>
            <person name="Knowles S.L."/>
            <person name="Oberlies N.H."/>
            <person name="Rokas A."/>
        </authorList>
    </citation>
    <scope>NUCLEOTIDE SEQUENCE [LARGE SCALE GENOMIC DNA]</scope>
    <source>
        <strain evidence="3">G536</strain>
    </source>
</reference>
<dbReference type="PANTHER" id="PTHR42024:SF1">
    <property type="entry name" value="AMINO ACID PERMEASE_ SLC12A DOMAIN-CONTAINING PROTEIN"/>
    <property type="match status" value="1"/>
</dbReference>
<sequence>MASMTESNYDSENAAECVTSPEYGDALTTARRSMTEHRYGNLPGLPRLEYNLMDHKTKLFIVSGLLVFEGSVLPLVLFYPLWFATNLRHGILFAIITSFFGVISGLEFAHRSWRLIHKNDKYRPLDGKRWRFDFTHHTLSICYTIMTGILIGASIPHEPLVRPLAIPVSIFFIGAGMLCIVTGTMSALGMRTACKVSSIPKGAPQPPYVLTAVEDVVGVDGGGARRFRRKLLERYKASKVFRRLIAELNWFWGIGSVITGAGTLAAVWVIPQQEIAYGVGWGAPLVFFVIWTWITVLWTRRGLRREKKLWASYTPEKAAVMDSGTDTQNTTPEMT</sequence>
<feature type="transmembrane region" description="Helical" evidence="1">
    <location>
        <begin position="91"/>
        <end position="109"/>
    </location>
</feature>
<dbReference type="Proteomes" id="UP000319160">
    <property type="component" value="Unassembled WGS sequence"/>
</dbReference>
<evidence type="ECO:0000256" key="1">
    <source>
        <dbReference type="SAM" id="Phobius"/>
    </source>
</evidence>
<name>A0A553IFV8_9PEZI</name>
<keyword evidence="3" id="KW-1185">Reference proteome</keyword>
<comment type="caution">
    <text evidence="2">The sequence shown here is derived from an EMBL/GenBank/DDBJ whole genome shotgun (WGS) entry which is preliminary data.</text>
</comment>
<feature type="transmembrane region" description="Helical" evidence="1">
    <location>
        <begin position="59"/>
        <end position="79"/>
    </location>
</feature>
<organism evidence="2 3">
    <name type="scientific">Xylaria flabelliformis</name>
    <dbReference type="NCBI Taxonomy" id="2512241"/>
    <lineage>
        <taxon>Eukaryota</taxon>
        <taxon>Fungi</taxon>
        <taxon>Dikarya</taxon>
        <taxon>Ascomycota</taxon>
        <taxon>Pezizomycotina</taxon>
        <taxon>Sordariomycetes</taxon>
        <taxon>Xylariomycetidae</taxon>
        <taxon>Xylariales</taxon>
        <taxon>Xylariaceae</taxon>
        <taxon>Xylaria</taxon>
    </lineage>
</organism>
<dbReference type="AlphaFoldDB" id="A0A553IFV8"/>
<feature type="transmembrane region" description="Helical" evidence="1">
    <location>
        <begin position="130"/>
        <end position="152"/>
    </location>
</feature>
<protein>
    <submittedName>
        <fullName evidence="2">Uncharacterized protein</fullName>
    </submittedName>
</protein>
<dbReference type="EMBL" id="VFLP01000001">
    <property type="protein sequence ID" value="TRX99082.1"/>
    <property type="molecule type" value="Genomic_DNA"/>
</dbReference>
<feature type="transmembrane region" description="Helical" evidence="1">
    <location>
        <begin position="164"/>
        <end position="188"/>
    </location>
</feature>